<dbReference type="InterPro" id="IPR014476">
    <property type="entry name" value="AHL15-29"/>
</dbReference>
<evidence type="ECO:0000256" key="1">
    <source>
        <dbReference type="SAM" id="MobiDB-lite"/>
    </source>
</evidence>
<reference evidence="3 4" key="1">
    <citation type="journal article" date="2020" name="Nat. Food">
        <title>A phased Vanilla planifolia genome enables genetic improvement of flavour and production.</title>
        <authorList>
            <person name="Hasing T."/>
            <person name="Tang H."/>
            <person name="Brym M."/>
            <person name="Khazi F."/>
            <person name="Huang T."/>
            <person name="Chambers A.H."/>
        </authorList>
    </citation>
    <scope>NUCLEOTIDE SEQUENCE [LARGE SCALE GENOMIC DNA]</scope>
    <source>
        <tissue evidence="3">Leaf</tissue>
    </source>
</reference>
<dbReference type="Proteomes" id="UP000639772">
    <property type="component" value="Unassembled WGS sequence"/>
</dbReference>
<dbReference type="Gene3D" id="3.30.1330.80">
    <property type="entry name" value="Hypothetical protein, similar to alpha- acetolactate decarboxylase, domain 2"/>
    <property type="match status" value="1"/>
</dbReference>
<dbReference type="GO" id="GO:0005634">
    <property type="term" value="C:nucleus"/>
    <property type="evidence" value="ECO:0007669"/>
    <property type="project" value="TreeGrafter"/>
</dbReference>
<evidence type="ECO:0000313" key="4">
    <source>
        <dbReference type="Proteomes" id="UP000639772"/>
    </source>
</evidence>
<protein>
    <recommendedName>
        <fullName evidence="2">PPC domain-containing protein</fullName>
    </recommendedName>
</protein>
<accession>A0A835QEW9</accession>
<proteinExistence type="predicted"/>
<gene>
    <name evidence="3" type="ORF">HPP92_015760</name>
</gene>
<dbReference type="PANTHER" id="PTHR31100:SF69">
    <property type="entry name" value="AT-HOOK MOTIF NUCLEAR-LOCALIZED PROTEIN 17-RELATED"/>
    <property type="match status" value="1"/>
</dbReference>
<feature type="domain" description="PPC" evidence="2">
    <location>
        <begin position="81"/>
        <end position="231"/>
    </location>
</feature>
<dbReference type="Pfam" id="PF03479">
    <property type="entry name" value="PCC"/>
    <property type="match status" value="1"/>
</dbReference>
<dbReference type="GO" id="GO:0003700">
    <property type="term" value="F:DNA-binding transcription factor activity"/>
    <property type="evidence" value="ECO:0007669"/>
    <property type="project" value="TreeGrafter"/>
</dbReference>
<feature type="region of interest" description="Disordered" evidence="1">
    <location>
        <begin position="230"/>
        <end position="290"/>
    </location>
</feature>
<comment type="caution">
    <text evidence="3">The sequence shown here is derived from an EMBL/GenBank/DDBJ whole genome shotgun (WGS) entry which is preliminary data.</text>
</comment>
<name>A0A835QEW9_VANPL</name>
<dbReference type="OrthoDB" id="782346at2759"/>
<dbReference type="PANTHER" id="PTHR31100">
    <property type="entry name" value="AT-HOOK MOTIF NUCLEAR-LOCALIZED PROTEIN 15"/>
    <property type="match status" value="1"/>
</dbReference>
<feature type="compositionally biased region" description="Polar residues" evidence="1">
    <location>
        <begin position="275"/>
        <end position="288"/>
    </location>
</feature>
<dbReference type="CDD" id="cd11378">
    <property type="entry name" value="DUF296"/>
    <property type="match status" value="1"/>
</dbReference>
<dbReference type="PROSITE" id="PS51742">
    <property type="entry name" value="PPC"/>
    <property type="match status" value="1"/>
</dbReference>
<dbReference type="AlphaFoldDB" id="A0A835QEW9"/>
<organism evidence="3 4">
    <name type="scientific">Vanilla planifolia</name>
    <name type="common">Vanilla</name>
    <dbReference type="NCBI Taxonomy" id="51239"/>
    <lineage>
        <taxon>Eukaryota</taxon>
        <taxon>Viridiplantae</taxon>
        <taxon>Streptophyta</taxon>
        <taxon>Embryophyta</taxon>
        <taxon>Tracheophyta</taxon>
        <taxon>Spermatophyta</taxon>
        <taxon>Magnoliopsida</taxon>
        <taxon>Liliopsida</taxon>
        <taxon>Asparagales</taxon>
        <taxon>Orchidaceae</taxon>
        <taxon>Vanilloideae</taxon>
        <taxon>Vanilleae</taxon>
        <taxon>Vanilla</taxon>
    </lineage>
</organism>
<dbReference type="EMBL" id="JADCNM010000008">
    <property type="protein sequence ID" value="KAG0471214.1"/>
    <property type="molecule type" value="Genomic_DNA"/>
</dbReference>
<evidence type="ECO:0000313" key="3">
    <source>
        <dbReference type="EMBL" id="KAG0471214.1"/>
    </source>
</evidence>
<feature type="region of interest" description="Disordered" evidence="1">
    <location>
        <begin position="1"/>
        <end position="73"/>
    </location>
</feature>
<sequence>MNFNSFDIMKGEPFSDEVDSGKGTEKRSGKNVGERREKKTALAPQGGDGSSIEMAKRPRGRPPGSKNKPRPPMIITEAESSGAMRPHVVEILAGHDVADCLAGLSRRRNLGICVLAGSGAVANVALRQPAAPQAVSGGSGAAAAVVFHGRYEILSMSATFLPPGMTAESQSVAAGGMSISLAGPQGQVVGGIVAGPLIAAGTVVVLAAGFGNPTFHRLPVEEDLTVSVSASGGDDKGVMQGPPPVSVAPSEASHQKQRYHGEEHQQFYHHFRQQPPRSTAQPSSSVADTHTLAIYGSHYPPDIVWPTSARPPPPPPF</sequence>
<dbReference type="GO" id="GO:0003680">
    <property type="term" value="F:minor groove of adenine-thymine-rich DNA binding"/>
    <property type="evidence" value="ECO:0007669"/>
    <property type="project" value="InterPro"/>
</dbReference>
<dbReference type="InterPro" id="IPR005175">
    <property type="entry name" value="PPC_dom"/>
</dbReference>
<feature type="compositionally biased region" description="Basic and acidic residues" evidence="1">
    <location>
        <begin position="19"/>
        <end position="40"/>
    </location>
</feature>
<evidence type="ECO:0000259" key="2">
    <source>
        <dbReference type="PROSITE" id="PS51742"/>
    </source>
</evidence>
<dbReference type="SUPFAM" id="SSF117856">
    <property type="entry name" value="AF0104/ALDC/Ptd012-like"/>
    <property type="match status" value="1"/>
</dbReference>